<dbReference type="EMBL" id="BAAAQN010000054">
    <property type="protein sequence ID" value="GAA2052446.1"/>
    <property type="molecule type" value="Genomic_DNA"/>
</dbReference>
<comment type="caution">
    <text evidence="1">The sequence shown here is derived from an EMBL/GenBank/DDBJ whole genome shotgun (WGS) entry which is preliminary data.</text>
</comment>
<evidence type="ECO:0000313" key="2">
    <source>
        <dbReference type="Proteomes" id="UP001500751"/>
    </source>
</evidence>
<sequence length="337" mass="35943">MKRPSTPSPTPPPAPSGRLVWDLAGPDRALALACEDLRAGRYASTRDLLATTVDTDVRCYRTLVLAGPAAGTGAVDRWLEAEPDNPHCAALRARTAVVRAARAQREKSRHTSELVARARDACELAAGIAPGDPVPLVALLHLATIAPTPVPAPPDVDVDVAGPWDLMARVWRLDTYNREAHQRLLAAVGPRGSGSVADMFHVARRLAAGAPHGSSLLVLPLLGYVESFRAHAGESWRQRVVLADRQWSTAHAHTEIENAYHRWFAAGSGDAPGGADRRLAPDLHHLAHALWAAGMNEPAAEVFGVLGPYASTVPWSLHGDPETVLLQARARCGLPAP</sequence>
<reference evidence="2" key="1">
    <citation type="journal article" date="2019" name="Int. J. Syst. Evol. Microbiol.">
        <title>The Global Catalogue of Microorganisms (GCM) 10K type strain sequencing project: providing services to taxonomists for standard genome sequencing and annotation.</title>
        <authorList>
            <consortium name="The Broad Institute Genomics Platform"/>
            <consortium name="The Broad Institute Genome Sequencing Center for Infectious Disease"/>
            <person name="Wu L."/>
            <person name="Ma J."/>
        </authorList>
    </citation>
    <scope>NUCLEOTIDE SEQUENCE [LARGE SCALE GENOMIC DNA]</scope>
    <source>
        <strain evidence="2">JCM 16014</strain>
    </source>
</reference>
<gene>
    <name evidence="1" type="ORF">GCM10009839_69800</name>
</gene>
<name>A0ABP5GU78_9ACTN</name>
<proteinExistence type="predicted"/>
<evidence type="ECO:0008006" key="3">
    <source>
        <dbReference type="Google" id="ProtNLM"/>
    </source>
</evidence>
<dbReference type="Proteomes" id="UP001500751">
    <property type="component" value="Unassembled WGS sequence"/>
</dbReference>
<accession>A0ABP5GU78</accession>
<dbReference type="RefSeq" id="WP_344669968.1">
    <property type="nucleotide sequence ID" value="NZ_BAAAQN010000054.1"/>
</dbReference>
<evidence type="ECO:0000313" key="1">
    <source>
        <dbReference type="EMBL" id="GAA2052446.1"/>
    </source>
</evidence>
<organism evidence="1 2">
    <name type="scientific">Catenulispora yoronensis</name>
    <dbReference type="NCBI Taxonomy" id="450799"/>
    <lineage>
        <taxon>Bacteria</taxon>
        <taxon>Bacillati</taxon>
        <taxon>Actinomycetota</taxon>
        <taxon>Actinomycetes</taxon>
        <taxon>Catenulisporales</taxon>
        <taxon>Catenulisporaceae</taxon>
        <taxon>Catenulispora</taxon>
    </lineage>
</organism>
<protein>
    <recommendedName>
        <fullName evidence="3">DUF4034 domain-containing protein</fullName>
    </recommendedName>
</protein>
<keyword evidence="2" id="KW-1185">Reference proteome</keyword>